<accession>A0A6A6INW8</accession>
<dbReference type="PROSITE" id="PS00109">
    <property type="entry name" value="PROTEIN_KINASE_TYR"/>
    <property type="match status" value="1"/>
</dbReference>
<dbReference type="InterPro" id="IPR011009">
    <property type="entry name" value="Kinase-like_dom_sf"/>
</dbReference>
<dbReference type="OrthoDB" id="4062651at2759"/>
<evidence type="ECO:0000256" key="1">
    <source>
        <dbReference type="ARBA" id="ARBA00003747"/>
    </source>
</evidence>
<dbReference type="AlphaFoldDB" id="A0A6A6INW8"/>
<proteinExistence type="predicted"/>
<reference evidence="11" key="1">
    <citation type="journal article" date="2020" name="Stud. Mycol.">
        <title>101 Dothideomycetes genomes: a test case for predicting lifestyles and emergence of pathogens.</title>
        <authorList>
            <person name="Haridas S."/>
            <person name="Albert R."/>
            <person name="Binder M."/>
            <person name="Bloem J."/>
            <person name="Labutti K."/>
            <person name="Salamov A."/>
            <person name="Andreopoulos B."/>
            <person name="Baker S."/>
            <person name="Barry K."/>
            <person name="Bills G."/>
            <person name="Bluhm B."/>
            <person name="Cannon C."/>
            <person name="Castanera R."/>
            <person name="Culley D."/>
            <person name="Daum C."/>
            <person name="Ezra D."/>
            <person name="Gonzalez J."/>
            <person name="Henrissat B."/>
            <person name="Kuo A."/>
            <person name="Liang C."/>
            <person name="Lipzen A."/>
            <person name="Lutzoni F."/>
            <person name="Magnuson J."/>
            <person name="Mondo S."/>
            <person name="Nolan M."/>
            <person name="Ohm R."/>
            <person name="Pangilinan J."/>
            <person name="Park H.-J."/>
            <person name="Ramirez L."/>
            <person name="Alfaro M."/>
            <person name="Sun H."/>
            <person name="Tritt A."/>
            <person name="Yoshinaga Y."/>
            <person name="Zwiers L.-H."/>
            <person name="Turgeon B."/>
            <person name="Goodwin S."/>
            <person name="Spatafora J."/>
            <person name="Crous P."/>
            <person name="Grigoriev I."/>
        </authorList>
    </citation>
    <scope>NUCLEOTIDE SEQUENCE</scope>
    <source>
        <strain evidence="11">CBS 122368</strain>
    </source>
</reference>
<dbReference type="GeneID" id="54586499"/>
<evidence type="ECO:0000259" key="10">
    <source>
        <dbReference type="PROSITE" id="PS50011"/>
    </source>
</evidence>
<evidence type="ECO:0000256" key="3">
    <source>
        <dbReference type="ARBA" id="ARBA00012513"/>
    </source>
</evidence>
<dbReference type="RefSeq" id="XP_033686526.1">
    <property type="nucleotide sequence ID" value="XM_033833169.1"/>
</dbReference>
<evidence type="ECO:0000256" key="2">
    <source>
        <dbReference type="ARBA" id="ARBA00011534"/>
    </source>
</evidence>
<comment type="catalytic activity">
    <reaction evidence="8">
        <text>L-threonyl-[protein] + ATP = O-phospho-L-threonyl-[protein] + ADP + H(+)</text>
        <dbReference type="Rhea" id="RHEA:46608"/>
        <dbReference type="Rhea" id="RHEA-COMP:11060"/>
        <dbReference type="Rhea" id="RHEA-COMP:11605"/>
        <dbReference type="ChEBI" id="CHEBI:15378"/>
        <dbReference type="ChEBI" id="CHEBI:30013"/>
        <dbReference type="ChEBI" id="CHEBI:30616"/>
        <dbReference type="ChEBI" id="CHEBI:61977"/>
        <dbReference type="ChEBI" id="CHEBI:456216"/>
        <dbReference type="EC" id="2.7.11.1"/>
    </reaction>
</comment>
<keyword evidence="12" id="KW-1185">Reference proteome</keyword>
<gene>
    <name evidence="11" type="ORF">BU26DRAFT_563453</name>
</gene>
<dbReference type="PROSITE" id="PS50011">
    <property type="entry name" value="PROTEIN_KINASE_DOM"/>
    <property type="match status" value="1"/>
</dbReference>
<organism evidence="11 12">
    <name type="scientific">Trematosphaeria pertusa</name>
    <dbReference type="NCBI Taxonomy" id="390896"/>
    <lineage>
        <taxon>Eukaryota</taxon>
        <taxon>Fungi</taxon>
        <taxon>Dikarya</taxon>
        <taxon>Ascomycota</taxon>
        <taxon>Pezizomycotina</taxon>
        <taxon>Dothideomycetes</taxon>
        <taxon>Pleosporomycetidae</taxon>
        <taxon>Pleosporales</taxon>
        <taxon>Massarineae</taxon>
        <taxon>Trematosphaeriaceae</taxon>
        <taxon>Trematosphaeria</taxon>
    </lineage>
</organism>
<dbReference type="Proteomes" id="UP000800094">
    <property type="component" value="Unassembled WGS sequence"/>
</dbReference>
<evidence type="ECO:0000256" key="6">
    <source>
        <dbReference type="ARBA" id="ARBA00030980"/>
    </source>
</evidence>
<evidence type="ECO:0000256" key="4">
    <source>
        <dbReference type="ARBA" id="ARBA00013948"/>
    </source>
</evidence>
<comment type="subunit">
    <text evidence="2">Component of the EKC/KEOPS complex composed of at least BUD32, CGI121, GON7, KAE1 and PCC1; the whole complex dimerizes.</text>
</comment>
<dbReference type="SUPFAM" id="SSF56112">
    <property type="entry name" value="Protein kinase-like (PK-like)"/>
    <property type="match status" value="1"/>
</dbReference>
<dbReference type="InterPro" id="IPR008266">
    <property type="entry name" value="Tyr_kinase_AS"/>
</dbReference>
<dbReference type="Pfam" id="PF00069">
    <property type="entry name" value="Pkinase"/>
    <property type="match status" value="1"/>
</dbReference>
<dbReference type="GO" id="GO:0004674">
    <property type="term" value="F:protein serine/threonine kinase activity"/>
    <property type="evidence" value="ECO:0007669"/>
    <property type="project" value="UniProtKB-EC"/>
</dbReference>
<dbReference type="GO" id="GO:0005524">
    <property type="term" value="F:ATP binding"/>
    <property type="evidence" value="ECO:0007669"/>
    <property type="project" value="InterPro"/>
</dbReference>
<feature type="domain" description="Protein kinase" evidence="10">
    <location>
        <begin position="45"/>
        <end position="280"/>
    </location>
</feature>
<evidence type="ECO:0000256" key="7">
    <source>
        <dbReference type="ARBA" id="ARBA00033194"/>
    </source>
</evidence>
<dbReference type="Gene3D" id="1.10.510.10">
    <property type="entry name" value="Transferase(Phosphotransferase) domain 1"/>
    <property type="match status" value="1"/>
</dbReference>
<comment type="catalytic activity">
    <reaction evidence="9">
        <text>L-seryl-[protein] + ATP = O-phospho-L-seryl-[protein] + ADP + H(+)</text>
        <dbReference type="Rhea" id="RHEA:17989"/>
        <dbReference type="Rhea" id="RHEA-COMP:9863"/>
        <dbReference type="Rhea" id="RHEA-COMP:11604"/>
        <dbReference type="ChEBI" id="CHEBI:15378"/>
        <dbReference type="ChEBI" id="CHEBI:29999"/>
        <dbReference type="ChEBI" id="CHEBI:30616"/>
        <dbReference type="ChEBI" id="CHEBI:83421"/>
        <dbReference type="ChEBI" id="CHEBI:456216"/>
        <dbReference type="EC" id="2.7.11.1"/>
    </reaction>
</comment>
<dbReference type="InterPro" id="IPR000719">
    <property type="entry name" value="Prot_kinase_dom"/>
</dbReference>
<dbReference type="EMBL" id="ML987193">
    <property type="protein sequence ID" value="KAF2251522.1"/>
    <property type="molecule type" value="Genomic_DNA"/>
</dbReference>
<evidence type="ECO:0000256" key="8">
    <source>
        <dbReference type="ARBA" id="ARBA00047899"/>
    </source>
</evidence>
<dbReference type="EC" id="2.7.11.1" evidence="3"/>
<evidence type="ECO:0000256" key="5">
    <source>
        <dbReference type="ARBA" id="ARBA00019973"/>
    </source>
</evidence>
<evidence type="ECO:0000256" key="9">
    <source>
        <dbReference type="ARBA" id="ARBA00048679"/>
    </source>
</evidence>
<protein>
    <recommendedName>
        <fullName evidence="5">EKC/KEOPS complex subunit BUD32</fullName>
        <ecNumber evidence="3">2.7.11.1</ecNumber>
    </recommendedName>
    <alternativeName>
        <fullName evidence="6 7">Atypical Serine/threonine protein kinase BUD32</fullName>
    </alternativeName>
    <alternativeName>
        <fullName evidence="4">EKC/KEOPS complex subunit bud32</fullName>
    </alternativeName>
</protein>
<sequence length="280" mass="31841">MVLTDAKTYAFFVLQSHSHGTTRYLILDSDAQIYWGQSSRPIHVVQRTQPLGIARLPRTHLEVSDLFPPYNPLTMTEFLPSPSQDPSAIFTKRQNILSGERILTQPEAYAQLTMQEIRIAEELGKQPHANVCAYLGVVVDRRLRNRRVTDIVYKRYTCDLFHYVSCGLLRHRSQISHILAAVYAGMRHIHSLGFVHCDLRPENIFLTLGADAGNAQAVIEEVVVGDLDAAVRIGEHVELKAATREWWPEGFEWGDRARTELDEYSFACLGPWLGEWLEKG</sequence>
<evidence type="ECO:0000313" key="11">
    <source>
        <dbReference type="EMBL" id="KAF2251522.1"/>
    </source>
</evidence>
<name>A0A6A6INW8_9PLEO</name>
<evidence type="ECO:0000313" key="12">
    <source>
        <dbReference type="Proteomes" id="UP000800094"/>
    </source>
</evidence>
<comment type="function">
    <text evidence="1">Component of the EKC/KEOPS complex that is required for the formation of a threonylcarbamoyl group on adenosine at position 37 (t(6)A37) in tRNAs that read codons beginning with adenine. The complex is probably involved in the transfer of the threonylcarbamoyl moiety of threonylcarbamoyl-AMP (TC-AMP) to the N6 group of A37. BUD32 has ATPase activity in the context of the EKC/KEOPS complex and likely plays a supporting role to the catalytic subunit KAE1. The EKC/KEOPS complex also promotes both telomere uncapping and telomere elongation. The complex is required for efficient recruitment of transcriptional coactivators.</text>
</comment>